<feature type="compositionally biased region" description="Polar residues" evidence="1">
    <location>
        <begin position="236"/>
        <end position="248"/>
    </location>
</feature>
<proteinExistence type="predicted"/>
<dbReference type="Pfam" id="PF04502">
    <property type="entry name" value="Saf4_Yju2"/>
    <property type="match status" value="2"/>
</dbReference>
<feature type="compositionally biased region" description="Basic and acidic residues" evidence="1">
    <location>
        <begin position="325"/>
        <end position="334"/>
    </location>
</feature>
<evidence type="ECO:0000313" key="3">
    <source>
        <dbReference type="Proteomes" id="UP000606274"/>
    </source>
</evidence>
<organism evidence="2 3">
    <name type="scientific">Silurus meridionalis</name>
    <name type="common">Southern catfish</name>
    <name type="synonym">Silurus soldatovi meridionalis</name>
    <dbReference type="NCBI Taxonomy" id="175797"/>
    <lineage>
        <taxon>Eukaryota</taxon>
        <taxon>Metazoa</taxon>
        <taxon>Chordata</taxon>
        <taxon>Craniata</taxon>
        <taxon>Vertebrata</taxon>
        <taxon>Euteleostomi</taxon>
        <taxon>Actinopterygii</taxon>
        <taxon>Neopterygii</taxon>
        <taxon>Teleostei</taxon>
        <taxon>Ostariophysi</taxon>
        <taxon>Siluriformes</taxon>
        <taxon>Siluridae</taxon>
        <taxon>Silurus</taxon>
    </lineage>
</organism>
<feature type="region of interest" description="Disordered" evidence="1">
    <location>
        <begin position="233"/>
        <end position="259"/>
    </location>
</feature>
<feature type="compositionally biased region" description="Low complexity" evidence="1">
    <location>
        <begin position="86"/>
        <end position="98"/>
    </location>
</feature>
<feature type="region of interest" description="Disordered" evidence="1">
    <location>
        <begin position="288"/>
        <end position="372"/>
    </location>
</feature>
<reference evidence="2" key="1">
    <citation type="submission" date="2020-08" db="EMBL/GenBank/DDBJ databases">
        <title>Chromosome-level assembly of Southern catfish (Silurus meridionalis) provides insights into visual adaptation to the nocturnal and benthic lifestyles.</title>
        <authorList>
            <person name="Zhang Y."/>
            <person name="Wang D."/>
            <person name="Peng Z."/>
        </authorList>
    </citation>
    <scope>NUCLEOTIDE SEQUENCE</scope>
    <source>
        <strain evidence="2">SWU-2019-XX</strain>
        <tissue evidence="2">Muscle</tissue>
    </source>
</reference>
<feature type="compositionally biased region" description="Basic and acidic residues" evidence="1">
    <location>
        <begin position="73"/>
        <end position="85"/>
    </location>
</feature>
<protein>
    <recommendedName>
        <fullName evidence="4">Splicing factor YJU2</fullName>
    </recommendedName>
</protein>
<feature type="compositionally biased region" description="Basic and acidic residues" evidence="1">
    <location>
        <begin position="288"/>
        <end position="299"/>
    </location>
</feature>
<evidence type="ECO:0000313" key="2">
    <source>
        <dbReference type="EMBL" id="KAF7692505.1"/>
    </source>
</evidence>
<dbReference type="EMBL" id="JABFDY010000020">
    <property type="protein sequence ID" value="KAF7692505.1"/>
    <property type="molecule type" value="Genomic_DNA"/>
</dbReference>
<dbReference type="Proteomes" id="UP000606274">
    <property type="component" value="Unassembled WGS sequence"/>
</dbReference>
<evidence type="ECO:0008006" key="4">
    <source>
        <dbReference type="Google" id="ProtNLM"/>
    </source>
</evidence>
<evidence type="ECO:0000256" key="1">
    <source>
        <dbReference type="SAM" id="MobiDB-lite"/>
    </source>
</evidence>
<name>A0A8T0AIQ9_SILME</name>
<sequence>MRCKSCGKHIYKETTLNAQKETVQNKLYLGVPIIRFSIKCTRCSAEITFKTDPENTEYLIEHGATRNFQVLENPKRGLKDGDGTSREPAGAEGAESATGSGGFESMLQQSSELQKRRKEQEQEEDERTSFRSVRLMAPFNMRCKSCGKHIYKETTLNAQKETVQNKLYLGVPIIRFSIKCTRCSAEITFKTDPENTEYLIEHGATRNCQVLENRKRDSKMEMKVLENLQEQKELNQRQARGSMLQQSSELQKRRKKQEQEEDERELDLLLVEQPHLQCVFIPQVLENPKRGLKDGDGTSREPAGAELAESATGSGGFESMLQQSRELEKRRKEQEQEEDERELQEMLEMAQTKRLKDSSRIQTRTLIRSRKT</sequence>
<dbReference type="PANTHER" id="PTHR12111">
    <property type="entry name" value="SPLICING FACTOR YJU2"/>
    <property type="match status" value="1"/>
</dbReference>
<gene>
    <name evidence="2" type="ORF">HF521_010115</name>
</gene>
<dbReference type="InterPro" id="IPR007590">
    <property type="entry name" value="Saf4/Yju2"/>
</dbReference>
<dbReference type="PANTHER" id="PTHR12111:SF1">
    <property type="entry name" value="SPLICING FACTOR YJU2"/>
    <property type="match status" value="1"/>
</dbReference>
<feature type="region of interest" description="Disordered" evidence="1">
    <location>
        <begin position="71"/>
        <end position="131"/>
    </location>
</feature>
<dbReference type="GO" id="GO:0000398">
    <property type="term" value="P:mRNA splicing, via spliceosome"/>
    <property type="evidence" value="ECO:0007669"/>
    <property type="project" value="InterPro"/>
</dbReference>
<comment type="caution">
    <text evidence="2">The sequence shown here is derived from an EMBL/GenBank/DDBJ whole genome shotgun (WGS) entry which is preliminary data.</text>
</comment>
<accession>A0A8T0AIQ9</accession>
<dbReference type="GO" id="GO:0071006">
    <property type="term" value="C:U2-type catalytic step 1 spliceosome"/>
    <property type="evidence" value="ECO:0007669"/>
    <property type="project" value="TreeGrafter"/>
</dbReference>
<dbReference type="AlphaFoldDB" id="A0A8T0AIQ9"/>
<keyword evidence="3" id="KW-1185">Reference proteome</keyword>